<dbReference type="Pfam" id="PF13525">
    <property type="entry name" value="YfiO"/>
    <property type="match status" value="1"/>
</dbReference>
<protein>
    <recommendedName>
        <fullName evidence="2">Outer membrane lipoprotein BamD-like domain-containing protein</fullName>
    </recommendedName>
</protein>
<organism evidence="3">
    <name type="scientific">marine sediment metagenome</name>
    <dbReference type="NCBI Taxonomy" id="412755"/>
    <lineage>
        <taxon>unclassified sequences</taxon>
        <taxon>metagenomes</taxon>
        <taxon>ecological metagenomes</taxon>
    </lineage>
</organism>
<dbReference type="EMBL" id="BART01016530">
    <property type="protein sequence ID" value="GAG82872.1"/>
    <property type="molecule type" value="Genomic_DNA"/>
</dbReference>
<dbReference type="AlphaFoldDB" id="X1BNU9"/>
<dbReference type="InterPro" id="IPR011990">
    <property type="entry name" value="TPR-like_helical_dom_sf"/>
</dbReference>
<sequence>SPPYQLDQSYTVKAIEEFQSFIDFFPIDQKVEEAERKISELNLKLAEKEFNSARIYEKMEYYNASMDYYTKVYETYHDTEFAPKALYRKIYILLDKNIALIFSKYESLFEFTQFELKPWYSYNCLPHITPKSIKIFQNKINQKLFNQINASLVKLKSRLLSNYEKHLSLHGEDIDFLK</sequence>
<evidence type="ECO:0000313" key="3">
    <source>
        <dbReference type="EMBL" id="GAG82872.1"/>
    </source>
</evidence>
<reference evidence="3" key="1">
    <citation type="journal article" date="2014" name="Front. Microbiol.">
        <title>High frequency of phylogenetically diverse reductive dehalogenase-homologous genes in deep subseafloor sedimentary metagenomes.</title>
        <authorList>
            <person name="Kawai M."/>
            <person name="Futagami T."/>
            <person name="Toyoda A."/>
            <person name="Takaki Y."/>
            <person name="Nishi S."/>
            <person name="Hori S."/>
            <person name="Arai W."/>
            <person name="Tsubouchi T."/>
            <person name="Morono Y."/>
            <person name="Uchiyama I."/>
            <person name="Ito T."/>
            <person name="Fujiyama A."/>
            <person name="Inagaki F."/>
            <person name="Takami H."/>
        </authorList>
    </citation>
    <scope>NUCLEOTIDE SEQUENCE</scope>
    <source>
        <strain evidence="3">Expedition CK06-06</strain>
    </source>
</reference>
<evidence type="ECO:0000259" key="2">
    <source>
        <dbReference type="Pfam" id="PF13525"/>
    </source>
</evidence>
<keyword evidence="1" id="KW-0732">Signal</keyword>
<dbReference type="InterPro" id="IPR039565">
    <property type="entry name" value="BamD-like"/>
</dbReference>
<feature type="domain" description="Outer membrane lipoprotein BamD-like" evidence="2">
    <location>
        <begin position="6"/>
        <end position="90"/>
    </location>
</feature>
<dbReference type="Gene3D" id="1.25.40.10">
    <property type="entry name" value="Tetratricopeptide repeat domain"/>
    <property type="match status" value="1"/>
</dbReference>
<proteinExistence type="predicted"/>
<name>X1BNU9_9ZZZZ</name>
<feature type="non-terminal residue" evidence="3">
    <location>
        <position position="1"/>
    </location>
</feature>
<evidence type="ECO:0000256" key="1">
    <source>
        <dbReference type="ARBA" id="ARBA00022729"/>
    </source>
</evidence>
<accession>X1BNU9</accession>
<comment type="caution">
    <text evidence="3">The sequence shown here is derived from an EMBL/GenBank/DDBJ whole genome shotgun (WGS) entry which is preliminary data.</text>
</comment>
<gene>
    <name evidence="3" type="ORF">S01H4_31761</name>
</gene>